<dbReference type="EMBL" id="LJSK01000031">
    <property type="protein sequence ID" value="KPI89132.1"/>
    <property type="molecule type" value="Genomic_DNA"/>
</dbReference>
<dbReference type="Proteomes" id="UP000038009">
    <property type="component" value="Unassembled WGS sequence"/>
</dbReference>
<accession>A0A0N1I1R6</accession>
<keyword evidence="2" id="KW-1185">Reference proteome</keyword>
<reference evidence="1 2" key="1">
    <citation type="journal article" date="2015" name="PLoS Pathog.">
        <title>Leptomonas seymouri: Adaptations to the Dixenous Life Cycle Analyzed by Genome Sequencing, Transcriptome Profiling and Co-infection with Leishmania donovani.</title>
        <authorList>
            <person name="Kraeva N."/>
            <person name="Butenko A."/>
            <person name="Hlavacova J."/>
            <person name="Kostygov A."/>
            <person name="Myskova J."/>
            <person name="Grybchuk D."/>
            <person name="Lestinova T."/>
            <person name="Votypka J."/>
            <person name="Volf P."/>
            <person name="Opperdoes F."/>
            <person name="Flegontov P."/>
            <person name="Lukes J."/>
            <person name="Yurchenko V."/>
        </authorList>
    </citation>
    <scope>NUCLEOTIDE SEQUENCE [LARGE SCALE GENOMIC DNA]</scope>
    <source>
        <strain evidence="1 2">ATCC 30220</strain>
    </source>
</reference>
<evidence type="ECO:0000313" key="2">
    <source>
        <dbReference type="Proteomes" id="UP000038009"/>
    </source>
</evidence>
<sequence length="232" mass="25362">MSELHDSSMAAQESLLSGAVDKAPERQEPVFDLSSATAFTPMLPRQSCAGKKLCFSSKHVYALKSTMAPLAKAEDEGEGEEQGLTSLYPCYIACGCLAAVQVRAIHTGAAQSEEAVRLMLHTSQGADDVTSQRCAFFHPLPDMTFDRWRRHWTVFANAMRQYERRSSIVRADHYVGVSQVDKEVLEMIGLPLSRLMADDVCRRSRTAGGDGSVAAALETLSCNLEDVDAIPM</sequence>
<evidence type="ECO:0000313" key="1">
    <source>
        <dbReference type="EMBL" id="KPI89132.1"/>
    </source>
</evidence>
<dbReference type="VEuPathDB" id="TriTrypDB:Lsey_0031_0330"/>
<organism evidence="1 2">
    <name type="scientific">Leptomonas seymouri</name>
    <dbReference type="NCBI Taxonomy" id="5684"/>
    <lineage>
        <taxon>Eukaryota</taxon>
        <taxon>Discoba</taxon>
        <taxon>Euglenozoa</taxon>
        <taxon>Kinetoplastea</taxon>
        <taxon>Metakinetoplastina</taxon>
        <taxon>Trypanosomatida</taxon>
        <taxon>Trypanosomatidae</taxon>
        <taxon>Leishmaniinae</taxon>
        <taxon>Leptomonas</taxon>
    </lineage>
</organism>
<name>A0A0N1I1R6_LEPSE</name>
<protein>
    <submittedName>
        <fullName evidence="1">Uncharacterized protein</fullName>
    </submittedName>
</protein>
<dbReference type="OrthoDB" id="262576at2759"/>
<proteinExistence type="predicted"/>
<dbReference type="AlphaFoldDB" id="A0A0N1I1R6"/>
<gene>
    <name evidence="1" type="ORF">ABL78_1776</name>
</gene>
<comment type="caution">
    <text evidence="1">The sequence shown here is derived from an EMBL/GenBank/DDBJ whole genome shotgun (WGS) entry which is preliminary data.</text>
</comment>